<gene>
    <name evidence="5" type="primary">ddpA</name>
    <name evidence="5" type="ORF">OCH7691_04052</name>
</gene>
<evidence type="ECO:0000313" key="5">
    <source>
        <dbReference type="EMBL" id="SLN76150.1"/>
    </source>
</evidence>
<dbReference type="CDD" id="cd08512">
    <property type="entry name" value="PBP2_NikA_DppA_OppA_like_7"/>
    <property type="match status" value="1"/>
</dbReference>
<dbReference type="GO" id="GO:0030288">
    <property type="term" value="C:outer membrane-bounded periplasmic space"/>
    <property type="evidence" value="ECO:0007669"/>
    <property type="project" value="UniProtKB-ARBA"/>
</dbReference>
<reference evidence="5 6" key="1">
    <citation type="submission" date="2017-03" db="EMBL/GenBank/DDBJ databases">
        <authorList>
            <person name="Afonso C.L."/>
            <person name="Miller P.J."/>
            <person name="Scott M.A."/>
            <person name="Spackman E."/>
            <person name="Goraichik I."/>
            <person name="Dimitrov K.M."/>
            <person name="Suarez D.L."/>
            <person name="Swayne D.E."/>
        </authorList>
    </citation>
    <scope>NUCLEOTIDE SEQUENCE [LARGE SCALE GENOMIC DNA]</scope>
    <source>
        <strain evidence="5 6">CECT 7691</strain>
    </source>
</reference>
<feature type="domain" description="Solute-binding protein family 5" evidence="4">
    <location>
        <begin position="79"/>
        <end position="445"/>
    </location>
</feature>
<accession>A0A1Y5U0Q6</accession>
<evidence type="ECO:0000256" key="2">
    <source>
        <dbReference type="ARBA" id="ARBA00005695"/>
    </source>
</evidence>
<dbReference type="SUPFAM" id="SSF53850">
    <property type="entry name" value="Periplasmic binding protein-like II"/>
    <property type="match status" value="1"/>
</dbReference>
<dbReference type="Proteomes" id="UP000193200">
    <property type="component" value="Unassembled WGS sequence"/>
</dbReference>
<comment type="similarity">
    <text evidence="2">Belongs to the bacterial solute-binding protein 5 family.</text>
</comment>
<evidence type="ECO:0000256" key="3">
    <source>
        <dbReference type="SAM" id="SignalP"/>
    </source>
</evidence>
<dbReference type="GO" id="GO:0015833">
    <property type="term" value="P:peptide transport"/>
    <property type="evidence" value="ECO:0007669"/>
    <property type="project" value="TreeGrafter"/>
</dbReference>
<keyword evidence="6" id="KW-1185">Reference proteome</keyword>
<evidence type="ECO:0000256" key="1">
    <source>
        <dbReference type="ARBA" id="ARBA00004418"/>
    </source>
</evidence>
<sequence>MRRIFTVLALSVAMALGLLQAVPNDANAQGRNDVLVIGMATSDLISLDPAKAFEFAGVGLVTQIYDRLLDFPPGSYEAPEASLATSWSVADDGRTWTFKLRDDAVFHSGNPVTAADVVYSFKRVVVLQDQPSFILTQFGITPDSLKAIDDHTVQITLDKPYAGGIFLACLAAGVSSIVDSKVVMEHAQKTDKYPDGDMGLTWLATNSAGSGSFILRQWAKNERVALDANEKHWGNVPKVKRVILKEINEATSRRLQLEKGDIDIAWELFPDQVKALEGAAGLHIDKFPSTTIYYVGINTREGPLANAKVRQALRYAVDYDGIINNIMGGAAKQINTFIPEGFAGYSDKIVYRQDIEKAKALMAEAGFKDGFEISIDTGDQTPNPELSQVLQASFAKIGITVKINQLVSAQLWPRYRAQEHELIMARWGPDYVDPHTNAQPFADYTAKQLSWRNVYENDQTAELIKMAGAEMDQAKRIDFYKQANEIIQEDGPYIFLFQPLYQYGVRDNIEGFVPPPSFDLWKLYTISKG</sequence>
<keyword evidence="3" id="KW-0732">Signal</keyword>
<dbReference type="Gene3D" id="3.10.105.10">
    <property type="entry name" value="Dipeptide-binding Protein, Domain 3"/>
    <property type="match status" value="1"/>
</dbReference>
<dbReference type="InterPro" id="IPR000914">
    <property type="entry name" value="SBP_5_dom"/>
</dbReference>
<dbReference type="Gene3D" id="3.90.76.10">
    <property type="entry name" value="Dipeptide-binding Protein, Domain 1"/>
    <property type="match status" value="1"/>
</dbReference>
<dbReference type="PANTHER" id="PTHR30290:SF34">
    <property type="entry name" value="ABC TRANSPORTER, PERIPLASMIC OLIGO-PEPTIDE BINDING PROTEIN, PUTATIVE-RELATED"/>
    <property type="match status" value="1"/>
</dbReference>
<protein>
    <submittedName>
        <fullName evidence="5">Putative D,D-dipeptide-binding periplasmic protein DdpA</fullName>
    </submittedName>
</protein>
<dbReference type="Pfam" id="PF00496">
    <property type="entry name" value="SBP_bac_5"/>
    <property type="match status" value="1"/>
</dbReference>
<proteinExistence type="inferred from homology"/>
<dbReference type="GO" id="GO:1904680">
    <property type="term" value="F:peptide transmembrane transporter activity"/>
    <property type="evidence" value="ECO:0007669"/>
    <property type="project" value="TreeGrafter"/>
</dbReference>
<evidence type="ECO:0000259" key="4">
    <source>
        <dbReference type="Pfam" id="PF00496"/>
    </source>
</evidence>
<dbReference type="GO" id="GO:0043190">
    <property type="term" value="C:ATP-binding cassette (ABC) transporter complex"/>
    <property type="evidence" value="ECO:0007669"/>
    <property type="project" value="InterPro"/>
</dbReference>
<dbReference type="PANTHER" id="PTHR30290">
    <property type="entry name" value="PERIPLASMIC BINDING COMPONENT OF ABC TRANSPORTER"/>
    <property type="match status" value="1"/>
</dbReference>
<name>A0A1Y5U0Q6_9PROT</name>
<dbReference type="InterPro" id="IPR039424">
    <property type="entry name" value="SBP_5"/>
</dbReference>
<dbReference type="FunCoup" id="A0A1Y5U0Q6">
    <property type="interactions" value="102"/>
</dbReference>
<evidence type="ECO:0000313" key="6">
    <source>
        <dbReference type="Proteomes" id="UP000193200"/>
    </source>
</evidence>
<dbReference type="EMBL" id="FWFR01000004">
    <property type="protein sequence ID" value="SLN76150.1"/>
    <property type="molecule type" value="Genomic_DNA"/>
</dbReference>
<feature type="signal peptide" evidence="3">
    <location>
        <begin position="1"/>
        <end position="28"/>
    </location>
</feature>
<dbReference type="RefSeq" id="WP_176245177.1">
    <property type="nucleotide sequence ID" value="NZ_FWFR01000004.1"/>
</dbReference>
<dbReference type="PIRSF" id="PIRSF002741">
    <property type="entry name" value="MppA"/>
    <property type="match status" value="1"/>
</dbReference>
<dbReference type="AlphaFoldDB" id="A0A1Y5U0Q6"/>
<organism evidence="5 6">
    <name type="scientific">Oceanibacterium hippocampi</name>
    <dbReference type="NCBI Taxonomy" id="745714"/>
    <lineage>
        <taxon>Bacteria</taxon>
        <taxon>Pseudomonadati</taxon>
        <taxon>Pseudomonadota</taxon>
        <taxon>Alphaproteobacteria</taxon>
        <taxon>Sneathiellales</taxon>
        <taxon>Sneathiellaceae</taxon>
        <taxon>Oceanibacterium</taxon>
    </lineage>
</organism>
<comment type="subcellular location">
    <subcellularLocation>
        <location evidence="1">Periplasm</location>
    </subcellularLocation>
</comment>
<feature type="chain" id="PRO_5012215708" evidence="3">
    <location>
        <begin position="29"/>
        <end position="529"/>
    </location>
</feature>
<dbReference type="InParanoid" id="A0A1Y5U0Q6"/>
<dbReference type="Gene3D" id="3.40.190.10">
    <property type="entry name" value="Periplasmic binding protein-like II"/>
    <property type="match status" value="1"/>
</dbReference>
<dbReference type="InterPro" id="IPR030678">
    <property type="entry name" value="Peptide/Ni-bd"/>
</dbReference>